<evidence type="ECO:0000313" key="4">
    <source>
        <dbReference type="EMBL" id="CAG9793901.1"/>
    </source>
</evidence>
<organism evidence="4 5">
    <name type="scientific">Diatraea saccharalis</name>
    <name type="common">sugarcane borer</name>
    <dbReference type="NCBI Taxonomy" id="40085"/>
    <lineage>
        <taxon>Eukaryota</taxon>
        <taxon>Metazoa</taxon>
        <taxon>Ecdysozoa</taxon>
        <taxon>Arthropoda</taxon>
        <taxon>Hexapoda</taxon>
        <taxon>Insecta</taxon>
        <taxon>Pterygota</taxon>
        <taxon>Neoptera</taxon>
        <taxon>Endopterygota</taxon>
        <taxon>Lepidoptera</taxon>
        <taxon>Glossata</taxon>
        <taxon>Ditrysia</taxon>
        <taxon>Pyraloidea</taxon>
        <taxon>Crambidae</taxon>
        <taxon>Crambinae</taxon>
        <taxon>Diatraea</taxon>
    </lineage>
</organism>
<keyword evidence="1 3" id="KW-0853">WD repeat</keyword>
<evidence type="ECO:0000256" key="3">
    <source>
        <dbReference type="PROSITE-ProRule" id="PRU00221"/>
    </source>
</evidence>
<dbReference type="AlphaFoldDB" id="A0A9N9RCD4"/>
<dbReference type="SMART" id="SM00320">
    <property type="entry name" value="WD40"/>
    <property type="match status" value="8"/>
</dbReference>
<dbReference type="EMBL" id="OU893337">
    <property type="protein sequence ID" value="CAG9793901.1"/>
    <property type="molecule type" value="Genomic_DNA"/>
</dbReference>
<dbReference type="GO" id="GO:0000462">
    <property type="term" value="P:maturation of SSU-rRNA from tricistronic rRNA transcript (SSU-rRNA, 5.8S rRNA, LSU-rRNA)"/>
    <property type="evidence" value="ECO:0007669"/>
    <property type="project" value="InterPro"/>
</dbReference>
<dbReference type="PROSITE" id="PS50082">
    <property type="entry name" value="WD_REPEATS_2"/>
    <property type="match status" value="1"/>
</dbReference>
<keyword evidence="5" id="KW-1185">Reference proteome</keyword>
<sequence length="701" mass="78475">MASKVHRVRYYNPKPESINCVSYSKINKHIALARSDATIEIWDLSYAPYLIKFIPGVENGSVEALGWVGDRLLSTGLGGALVEWDLNKLNIKTTMLLTGYAAWCLDINSSNTLVAVGTEQGYINIYSVENDMIEYRKIFDKQEGRIMCCKFDKTGSVLVTGSIDTIRVWNVETGHATCRILASRRGKETIVWCLAVLSDNLVVSGDSHGRLTFWDRVLGEQIESYTTHKADILSIAVSEDEKSLYCSGVDPVITNFVKVNNNCNKQSTLQWVKNVQRNIHEHDVRCLVINDERLVSLGADGYLTLSSYPPKWVMRIPPMIPAPRSSICTKKKMILLRYKNHLEVWKLGSYATNQNGKVVFSNPSIHSNNAVKDENDQIEQDTAIAILDKAKYDHKNSKCLKLTDNPVKLVSVQTKGKKQIRCCGLSPNGEFIIYSTNSAIRMLKLETDEDLSNTSLSKMLVTGAPATCDRIAFTADSSLAVVSSEGRLLVFQLDLQAGASALYDIPIDKHLKSNSVLHLHISDSTPSGTVYLVVADALGAIAVWTKNKTKFKHYVTLPTYKCIPSALTVDCAHETLVVTYVDQKIVEYELVEKKFASWPDSALPAEWGLRRASVRAIIAHPKRDALMFYDDTSLWIMDRKQEQTEDPTPKKKSNRRSNFHLKIIPIKYLAGFHWVEEDEAVTLEVTPENIVSQLPPVLAVK</sequence>
<feature type="repeat" description="WD" evidence="3">
    <location>
        <begin position="11"/>
        <end position="45"/>
    </location>
</feature>
<dbReference type="PROSITE" id="PS00678">
    <property type="entry name" value="WD_REPEATS_1"/>
    <property type="match status" value="1"/>
</dbReference>
<dbReference type="GO" id="GO:0032040">
    <property type="term" value="C:small-subunit processome"/>
    <property type="evidence" value="ECO:0007669"/>
    <property type="project" value="TreeGrafter"/>
</dbReference>
<dbReference type="Proteomes" id="UP001153714">
    <property type="component" value="Chromosome 6"/>
</dbReference>
<reference evidence="4" key="1">
    <citation type="submission" date="2021-12" db="EMBL/GenBank/DDBJ databases">
        <authorList>
            <person name="King R."/>
        </authorList>
    </citation>
    <scope>NUCLEOTIDE SEQUENCE</scope>
</reference>
<dbReference type="SUPFAM" id="SSF69322">
    <property type="entry name" value="Tricorn protease domain 2"/>
    <property type="match status" value="1"/>
</dbReference>
<dbReference type="GO" id="GO:0034455">
    <property type="term" value="C:t-UTP complex"/>
    <property type="evidence" value="ECO:0007669"/>
    <property type="project" value="TreeGrafter"/>
</dbReference>
<evidence type="ECO:0000256" key="1">
    <source>
        <dbReference type="ARBA" id="ARBA00022574"/>
    </source>
</evidence>
<dbReference type="SUPFAM" id="SSF50978">
    <property type="entry name" value="WD40 repeat-like"/>
    <property type="match status" value="1"/>
</dbReference>
<dbReference type="InterPro" id="IPR036322">
    <property type="entry name" value="WD40_repeat_dom_sf"/>
</dbReference>
<keyword evidence="2" id="KW-0677">Repeat</keyword>
<accession>A0A9N9RCD4</accession>
<dbReference type="InterPro" id="IPR001680">
    <property type="entry name" value="WD40_rpt"/>
</dbReference>
<evidence type="ECO:0000313" key="5">
    <source>
        <dbReference type="Proteomes" id="UP001153714"/>
    </source>
</evidence>
<dbReference type="Pfam" id="PF00400">
    <property type="entry name" value="WD40"/>
    <property type="match status" value="1"/>
</dbReference>
<dbReference type="PANTHER" id="PTHR44163">
    <property type="entry name" value="U3 SMALL NUCLEOLAR RNA-ASSOCIATED PROTEIN 4 HOMOLOG"/>
    <property type="match status" value="1"/>
</dbReference>
<dbReference type="PANTHER" id="PTHR44163:SF1">
    <property type="entry name" value="U3 SMALL NUCLEOLAR RNA-ASSOCIATED PROTEIN 4 HOMOLOG"/>
    <property type="match status" value="1"/>
</dbReference>
<dbReference type="InterPro" id="IPR046351">
    <property type="entry name" value="UTP4"/>
</dbReference>
<evidence type="ECO:0008006" key="6">
    <source>
        <dbReference type="Google" id="ProtNLM"/>
    </source>
</evidence>
<protein>
    <recommendedName>
        <fullName evidence="6">WD repeat-containing protein 55 homolog</fullName>
    </recommendedName>
</protein>
<dbReference type="InterPro" id="IPR019775">
    <property type="entry name" value="WD40_repeat_CS"/>
</dbReference>
<dbReference type="GO" id="GO:0003723">
    <property type="term" value="F:RNA binding"/>
    <property type="evidence" value="ECO:0007669"/>
    <property type="project" value="TreeGrafter"/>
</dbReference>
<dbReference type="InterPro" id="IPR015943">
    <property type="entry name" value="WD40/YVTN_repeat-like_dom_sf"/>
</dbReference>
<dbReference type="Gene3D" id="2.130.10.10">
    <property type="entry name" value="YVTN repeat-like/Quinoprotein amine dehydrogenase"/>
    <property type="match status" value="3"/>
</dbReference>
<proteinExistence type="predicted"/>
<gene>
    <name evidence="4" type="ORF">DIATSA_LOCUS11313</name>
</gene>
<name>A0A9N9RCD4_9NEOP</name>
<evidence type="ECO:0000256" key="2">
    <source>
        <dbReference type="ARBA" id="ARBA00022737"/>
    </source>
</evidence>
<reference evidence="4" key="2">
    <citation type="submission" date="2022-10" db="EMBL/GenBank/DDBJ databases">
        <authorList>
            <consortium name="ENA_rothamsted_submissions"/>
            <consortium name="culmorum"/>
            <person name="King R."/>
        </authorList>
    </citation>
    <scope>NUCLEOTIDE SEQUENCE</scope>
</reference>
<dbReference type="GO" id="GO:0030686">
    <property type="term" value="C:90S preribosome"/>
    <property type="evidence" value="ECO:0007669"/>
    <property type="project" value="InterPro"/>
</dbReference>
<dbReference type="OrthoDB" id="8883818at2759"/>